<gene>
    <name evidence="2" type="ORF">MS3_05389</name>
</gene>
<organism evidence="2">
    <name type="scientific">Schistosoma haematobium</name>
    <name type="common">Blood fluke</name>
    <dbReference type="NCBI Taxonomy" id="6185"/>
    <lineage>
        <taxon>Eukaryota</taxon>
        <taxon>Metazoa</taxon>
        <taxon>Spiralia</taxon>
        <taxon>Lophotrochozoa</taxon>
        <taxon>Platyhelminthes</taxon>
        <taxon>Trematoda</taxon>
        <taxon>Digenea</taxon>
        <taxon>Strigeidida</taxon>
        <taxon>Schistosomatoidea</taxon>
        <taxon>Schistosomatidae</taxon>
        <taxon>Schistosoma</taxon>
    </lineage>
</organism>
<dbReference type="STRING" id="6185.A0A095ARQ4"/>
<sequence length="381" mass="42368">MVEVGDNVAASAVYQPHMPIKWSAEKVWRVEERRGKSRDKAEESSYWKSQSPRKHSPRDNYTKPASRERDVHPSSGDQRRVDKKRSHGLNRHRFLEFRYSRTEGSTAQPTSVLFPGSQLWGRPVTESPESDMIPPSKPFHQIVVYFIPNVWSLMPTDEEWSTVKLAYENILASKEPNVFPMTPSNLKKFSGLESAFKGTGDGKFNVAIELDSNSLKSPTQDNAYEDSNVSKMDEGNKSTLQAPVEFHRSTPYLAGQETVPKIAIISETEDGSESVDLAAQGNPNQEEGNVPKVAEIDSATVKNVCEQTTMVSNVSSDVSEYIMNGLKTEEALVPCNANENASTAVDQKCSIVPTGTEPQITLSMLSVVFHFNYPKSVLTAY</sequence>
<feature type="region of interest" description="Disordered" evidence="1">
    <location>
        <begin position="215"/>
        <end position="235"/>
    </location>
</feature>
<feature type="region of interest" description="Disordered" evidence="1">
    <location>
        <begin position="25"/>
        <end position="87"/>
    </location>
</feature>
<evidence type="ECO:0000256" key="1">
    <source>
        <dbReference type="SAM" id="MobiDB-lite"/>
    </source>
</evidence>
<evidence type="ECO:0000313" key="2">
    <source>
        <dbReference type="EMBL" id="KGB37071.1"/>
    </source>
</evidence>
<proteinExistence type="predicted"/>
<feature type="compositionally biased region" description="Basic and acidic residues" evidence="1">
    <location>
        <begin position="25"/>
        <end position="45"/>
    </location>
</feature>
<dbReference type="AlphaFoldDB" id="A0A095ARQ4"/>
<accession>A0A095ARQ4</accession>
<feature type="compositionally biased region" description="Polar residues" evidence="1">
    <location>
        <begin position="215"/>
        <end position="230"/>
    </location>
</feature>
<name>A0A095ARQ4_SCHHA</name>
<reference evidence="2" key="1">
    <citation type="journal article" date="2012" name="Nat. Genet.">
        <title>Whole-genome sequence of Schistosoma haematobium.</title>
        <authorList>
            <person name="Young N.D."/>
            <person name="Jex A.R."/>
            <person name="Li B."/>
            <person name="Liu S."/>
            <person name="Yang L."/>
            <person name="Xiong Z."/>
            <person name="Li Y."/>
            <person name="Cantacessi C."/>
            <person name="Hall R.S."/>
            <person name="Xu X."/>
            <person name="Chen F."/>
            <person name="Wu X."/>
            <person name="Zerlotini A."/>
            <person name="Oliveira G."/>
            <person name="Hofmann A."/>
            <person name="Zhang G."/>
            <person name="Fang X."/>
            <person name="Kang Y."/>
            <person name="Campbell B.E."/>
            <person name="Loukas A."/>
            <person name="Ranganathan S."/>
            <person name="Rollinson D."/>
            <person name="Rinaldi G."/>
            <person name="Brindley P.J."/>
            <person name="Yang H."/>
            <person name="Wang J."/>
            <person name="Wang J."/>
            <person name="Gasser R.B."/>
        </authorList>
    </citation>
    <scope>NUCLEOTIDE SEQUENCE [LARGE SCALE GENOMIC DNA]</scope>
</reference>
<protein>
    <submittedName>
        <fullName evidence="2">Uncharacterized protein</fullName>
    </submittedName>
</protein>
<feature type="compositionally biased region" description="Basic and acidic residues" evidence="1">
    <location>
        <begin position="57"/>
        <end position="80"/>
    </location>
</feature>
<dbReference type="EMBL" id="KL250841">
    <property type="protein sequence ID" value="KGB37071.1"/>
    <property type="molecule type" value="Genomic_DNA"/>
</dbReference>